<protein>
    <submittedName>
        <fullName evidence="2">Uncharacterized protein</fullName>
    </submittedName>
</protein>
<evidence type="ECO:0000313" key="2">
    <source>
        <dbReference type="EMBL" id="TFK57106.1"/>
    </source>
</evidence>
<proteinExistence type="predicted"/>
<keyword evidence="3" id="KW-1185">Reference proteome</keyword>
<gene>
    <name evidence="2" type="ORF">OE88DRAFT_95031</name>
</gene>
<keyword evidence="1" id="KW-0812">Transmembrane</keyword>
<accession>A0A5C3NKU8</accession>
<keyword evidence="1" id="KW-1133">Transmembrane helix</keyword>
<evidence type="ECO:0000256" key="1">
    <source>
        <dbReference type="SAM" id="Phobius"/>
    </source>
</evidence>
<evidence type="ECO:0000313" key="3">
    <source>
        <dbReference type="Proteomes" id="UP000305948"/>
    </source>
</evidence>
<keyword evidence="1" id="KW-0472">Membrane</keyword>
<name>A0A5C3NKU8_9AGAM</name>
<sequence>MIAIRHDVGLRCVYEYNWSCRLPVGCCDLWVHCLRLGIGRCRIIGSGGIFPIICCCNAVRSPRRSTPCPLFYGLRFLTLHFRHPYPTAQVNLCALSSRVIIYSLYLVVVASLVCAITTIVKIRPLSSRISTIITV</sequence>
<dbReference type="AlphaFoldDB" id="A0A5C3NKU8"/>
<dbReference type="EMBL" id="ML213503">
    <property type="protein sequence ID" value="TFK57106.1"/>
    <property type="molecule type" value="Genomic_DNA"/>
</dbReference>
<feature type="transmembrane region" description="Helical" evidence="1">
    <location>
        <begin position="99"/>
        <end position="120"/>
    </location>
</feature>
<organism evidence="2 3">
    <name type="scientific">Heliocybe sulcata</name>
    <dbReference type="NCBI Taxonomy" id="5364"/>
    <lineage>
        <taxon>Eukaryota</taxon>
        <taxon>Fungi</taxon>
        <taxon>Dikarya</taxon>
        <taxon>Basidiomycota</taxon>
        <taxon>Agaricomycotina</taxon>
        <taxon>Agaricomycetes</taxon>
        <taxon>Gloeophyllales</taxon>
        <taxon>Gloeophyllaceae</taxon>
        <taxon>Heliocybe</taxon>
    </lineage>
</organism>
<dbReference type="Proteomes" id="UP000305948">
    <property type="component" value="Unassembled WGS sequence"/>
</dbReference>
<reference evidence="2 3" key="1">
    <citation type="journal article" date="2019" name="Nat. Ecol. Evol.">
        <title>Megaphylogeny resolves global patterns of mushroom evolution.</title>
        <authorList>
            <person name="Varga T."/>
            <person name="Krizsan K."/>
            <person name="Foldi C."/>
            <person name="Dima B."/>
            <person name="Sanchez-Garcia M."/>
            <person name="Sanchez-Ramirez S."/>
            <person name="Szollosi G.J."/>
            <person name="Szarkandi J.G."/>
            <person name="Papp V."/>
            <person name="Albert L."/>
            <person name="Andreopoulos W."/>
            <person name="Angelini C."/>
            <person name="Antonin V."/>
            <person name="Barry K.W."/>
            <person name="Bougher N.L."/>
            <person name="Buchanan P."/>
            <person name="Buyck B."/>
            <person name="Bense V."/>
            <person name="Catcheside P."/>
            <person name="Chovatia M."/>
            <person name="Cooper J."/>
            <person name="Damon W."/>
            <person name="Desjardin D."/>
            <person name="Finy P."/>
            <person name="Geml J."/>
            <person name="Haridas S."/>
            <person name="Hughes K."/>
            <person name="Justo A."/>
            <person name="Karasinski D."/>
            <person name="Kautmanova I."/>
            <person name="Kiss B."/>
            <person name="Kocsube S."/>
            <person name="Kotiranta H."/>
            <person name="LaButti K.M."/>
            <person name="Lechner B.E."/>
            <person name="Liimatainen K."/>
            <person name="Lipzen A."/>
            <person name="Lukacs Z."/>
            <person name="Mihaltcheva S."/>
            <person name="Morgado L.N."/>
            <person name="Niskanen T."/>
            <person name="Noordeloos M.E."/>
            <person name="Ohm R.A."/>
            <person name="Ortiz-Santana B."/>
            <person name="Ovrebo C."/>
            <person name="Racz N."/>
            <person name="Riley R."/>
            <person name="Savchenko A."/>
            <person name="Shiryaev A."/>
            <person name="Soop K."/>
            <person name="Spirin V."/>
            <person name="Szebenyi C."/>
            <person name="Tomsovsky M."/>
            <person name="Tulloss R.E."/>
            <person name="Uehling J."/>
            <person name="Grigoriev I.V."/>
            <person name="Vagvolgyi C."/>
            <person name="Papp T."/>
            <person name="Martin F.M."/>
            <person name="Miettinen O."/>
            <person name="Hibbett D.S."/>
            <person name="Nagy L.G."/>
        </authorList>
    </citation>
    <scope>NUCLEOTIDE SEQUENCE [LARGE SCALE GENOMIC DNA]</scope>
    <source>
        <strain evidence="2 3">OMC1185</strain>
    </source>
</reference>